<dbReference type="InterPro" id="IPR027787">
    <property type="entry name" value="Alpha/beta-hydrolase_catalytic"/>
</dbReference>
<keyword evidence="1" id="KW-0472">Membrane</keyword>
<gene>
    <name evidence="4" type="ORF">F8O02_00655</name>
</gene>
<feature type="domain" description="Alpha/beta-hydrolase N-terminal" evidence="3">
    <location>
        <begin position="40"/>
        <end position="257"/>
    </location>
</feature>
<dbReference type="EMBL" id="WBKA01000001">
    <property type="protein sequence ID" value="KAB1633486.1"/>
    <property type="molecule type" value="Genomic_DNA"/>
</dbReference>
<reference evidence="4 5" key="1">
    <citation type="submission" date="2019-09" db="EMBL/GenBank/DDBJ databases">
        <title>Phylogeny of genus Pseudoclavibacter and closely related genus.</title>
        <authorList>
            <person name="Li Y."/>
        </authorList>
    </citation>
    <scope>NUCLEOTIDE SEQUENCE [LARGE SCALE GENOMIC DNA]</scope>
    <source>
        <strain evidence="4 5">JCM 16921</strain>
    </source>
</reference>
<feature type="domain" description="Alpha/beta-hydrolase catalytic" evidence="2">
    <location>
        <begin position="275"/>
        <end position="557"/>
    </location>
</feature>
<keyword evidence="1" id="KW-0812">Transmembrane</keyword>
<keyword evidence="1" id="KW-1133">Transmembrane helix</keyword>
<feature type="transmembrane region" description="Helical" evidence="1">
    <location>
        <begin position="90"/>
        <end position="112"/>
    </location>
</feature>
<sequence>MRSLLTRSPADLPRTLGELLARRFDLFGLLVGLNLFWASLTPSLMPRVWYWQGLISGILVIIGYGAGVLLGRILRAFVRWRPSRRTGHWIGWTLLTAVLAANLYWLVVHVIWQASVYPVSGFAEPDDGLGAVTLRTVLMVFMTVAVAWTILSLLRLLAHAVVVLHRFLLDRRVIRRLPPLAAQVVTVTVIALVGVLLVDTGVRPVAAGLMDGFYTAQNERDSGFTQPDDPLRSGSDASLVSWDSLGWPGQTFVSGGPDIDEIQRYNPGRPAKDPIRVYVGRRFSTNIPEQARIAVKELERTDAFDRAALQVVVVTGTGWVDTKSARPLEYLYDGDIATVSMQYSYLPSALSFLFDRDRVAQTARALVTAVHDAAIAHEQATGHRPRLYLYAQSLGAYGTEQAFPDLDELTDQMDAVLFAGTPGISPLHTELTARREQEQCLVDGGRSVLFVERPDDVTGCTDTPRLVYLQNPSDPVVKWQRSLLWRQPDWIAAEQARGLLTPYFAWTPGVTWLQVTLDMLISQWAPATYGHNYGSSAVPVWERLTGIDWDNARTQELMDTVE</sequence>
<dbReference type="AlphaFoldDB" id="A0A7C8BSW6"/>
<comment type="caution">
    <text evidence="4">The sequence shown here is derived from an EMBL/GenBank/DDBJ whole genome shotgun (WGS) entry which is preliminary data.</text>
</comment>
<keyword evidence="5" id="KW-1185">Reference proteome</keyword>
<dbReference type="OrthoDB" id="4397445at2"/>
<organism evidence="4 5">
    <name type="scientific">Pseudoclavibacter caeni</name>
    <dbReference type="NCBI Taxonomy" id="908846"/>
    <lineage>
        <taxon>Bacteria</taxon>
        <taxon>Bacillati</taxon>
        <taxon>Actinomycetota</taxon>
        <taxon>Actinomycetes</taxon>
        <taxon>Micrococcales</taxon>
        <taxon>Microbacteriaceae</taxon>
        <taxon>Pseudoclavibacter</taxon>
    </lineage>
</organism>
<evidence type="ECO:0000259" key="2">
    <source>
        <dbReference type="Pfam" id="PF10081"/>
    </source>
</evidence>
<dbReference type="Pfam" id="PF10081">
    <property type="entry name" value="Abhydrolase_9"/>
    <property type="match status" value="1"/>
</dbReference>
<name>A0A7C8BSW6_9MICO</name>
<dbReference type="Pfam" id="PF15420">
    <property type="entry name" value="Abhydrolase_9_N"/>
    <property type="match status" value="1"/>
</dbReference>
<dbReference type="InterPro" id="IPR027788">
    <property type="entry name" value="Alpha/beta-hydrolase_N_dom"/>
</dbReference>
<evidence type="ECO:0000313" key="5">
    <source>
        <dbReference type="Proteomes" id="UP000481339"/>
    </source>
</evidence>
<evidence type="ECO:0008006" key="6">
    <source>
        <dbReference type="Google" id="ProtNLM"/>
    </source>
</evidence>
<proteinExistence type="predicted"/>
<feature type="transmembrane region" description="Helical" evidence="1">
    <location>
        <begin position="49"/>
        <end position="70"/>
    </location>
</feature>
<feature type="transmembrane region" description="Helical" evidence="1">
    <location>
        <begin position="20"/>
        <end position="37"/>
    </location>
</feature>
<protein>
    <recommendedName>
        <fullName evidence="6">Alpha/beta-hydrolase family protein</fullName>
    </recommendedName>
</protein>
<dbReference type="RefSeq" id="WP_158035265.1">
    <property type="nucleotide sequence ID" value="NZ_BAAAZV010000007.1"/>
</dbReference>
<evidence type="ECO:0000313" key="4">
    <source>
        <dbReference type="EMBL" id="KAB1633486.1"/>
    </source>
</evidence>
<dbReference type="Proteomes" id="UP000481339">
    <property type="component" value="Unassembled WGS sequence"/>
</dbReference>
<evidence type="ECO:0000256" key="1">
    <source>
        <dbReference type="SAM" id="Phobius"/>
    </source>
</evidence>
<accession>A0A7C8BSW6</accession>
<evidence type="ECO:0000259" key="3">
    <source>
        <dbReference type="Pfam" id="PF15420"/>
    </source>
</evidence>
<feature type="transmembrane region" description="Helical" evidence="1">
    <location>
        <begin position="132"/>
        <end position="158"/>
    </location>
</feature>
<feature type="transmembrane region" description="Helical" evidence="1">
    <location>
        <begin position="179"/>
        <end position="198"/>
    </location>
</feature>